<sequence length="235" mass="25077">MPADIATVREWLNLLGGLCAGNLAAKEAQAKVALYAPMLAAEFSEEAFTPDSLAAVAGACEFFPAYGKIVGELRGWWRAQAPSVPALPAPVIPAALTEAEEDALDRAWWGGRLSEIAAIADPTTRWRTAEETRLTLTRRGAYPRPWAVAEAESIAAGAKAAGADTNVVQLRTPRAVSEVPNLHMRRADPPRAKVTPQQDAPTRRPVAVEPDAQVLAFRARSPVVQRALAERSAGA</sequence>
<feature type="region of interest" description="Disordered" evidence="1">
    <location>
        <begin position="185"/>
        <end position="208"/>
    </location>
</feature>
<dbReference type="RefSeq" id="WP_377046818.1">
    <property type="nucleotide sequence ID" value="NZ_JBHLUN010000037.1"/>
</dbReference>
<reference evidence="2 3" key="1">
    <citation type="submission" date="2024-09" db="EMBL/GenBank/DDBJ databases">
        <authorList>
            <person name="Sun Q."/>
            <person name="Mori K."/>
        </authorList>
    </citation>
    <scope>NUCLEOTIDE SEQUENCE [LARGE SCALE GENOMIC DNA]</scope>
    <source>
        <strain evidence="2 3">TBRC 5777</strain>
    </source>
</reference>
<evidence type="ECO:0000313" key="2">
    <source>
        <dbReference type="EMBL" id="MFC0411067.1"/>
    </source>
</evidence>
<evidence type="ECO:0000256" key="1">
    <source>
        <dbReference type="SAM" id="MobiDB-lite"/>
    </source>
</evidence>
<comment type="caution">
    <text evidence="2">The sequence shown here is derived from an EMBL/GenBank/DDBJ whole genome shotgun (WGS) entry which is preliminary data.</text>
</comment>
<proteinExistence type="predicted"/>
<dbReference type="Proteomes" id="UP001589865">
    <property type="component" value="Unassembled WGS sequence"/>
</dbReference>
<name>A0ABV6JZA8_9PROT</name>
<keyword evidence="3" id="KW-1185">Reference proteome</keyword>
<accession>A0ABV6JZA8</accession>
<evidence type="ECO:0000313" key="3">
    <source>
        <dbReference type="Proteomes" id="UP001589865"/>
    </source>
</evidence>
<gene>
    <name evidence="2" type="ORF">ACFFGY_22705</name>
</gene>
<dbReference type="EMBL" id="JBHLUN010000037">
    <property type="protein sequence ID" value="MFC0411067.1"/>
    <property type="molecule type" value="Genomic_DNA"/>
</dbReference>
<protein>
    <submittedName>
        <fullName evidence="2">Uncharacterized protein</fullName>
    </submittedName>
</protein>
<organism evidence="2 3">
    <name type="scientific">Roseomonas elaeocarpi</name>
    <dbReference type="NCBI Taxonomy" id="907779"/>
    <lineage>
        <taxon>Bacteria</taxon>
        <taxon>Pseudomonadati</taxon>
        <taxon>Pseudomonadota</taxon>
        <taxon>Alphaproteobacteria</taxon>
        <taxon>Acetobacterales</taxon>
        <taxon>Roseomonadaceae</taxon>
        <taxon>Roseomonas</taxon>
    </lineage>
</organism>